<dbReference type="InterPro" id="IPR050857">
    <property type="entry name" value="D-2-hydroxyacid_DH"/>
</dbReference>
<dbReference type="SUPFAM" id="SSF143548">
    <property type="entry name" value="Serine metabolism enzymes domain"/>
    <property type="match status" value="1"/>
</dbReference>
<dbReference type="InterPro" id="IPR036291">
    <property type="entry name" value="NAD(P)-bd_dom_sf"/>
</dbReference>
<dbReference type="CDD" id="cd12173">
    <property type="entry name" value="PGDH_4"/>
    <property type="match status" value="1"/>
</dbReference>
<dbReference type="InterPro" id="IPR029753">
    <property type="entry name" value="D-isomer_DH_CS"/>
</dbReference>
<dbReference type="PROSITE" id="PS51671">
    <property type="entry name" value="ACT"/>
    <property type="match status" value="1"/>
</dbReference>
<evidence type="ECO:0000313" key="14">
    <source>
        <dbReference type="Proteomes" id="UP001139347"/>
    </source>
</evidence>
<dbReference type="FunFam" id="3.30.1330.90:FF:000003">
    <property type="entry name" value="D-3-phosphoglycerate dehydrogenase"/>
    <property type="match status" value="1"/>
</dbReference>
<dbReference type="CDD" id="cd04902">
    <property type="entry name" value="ACT_3PGDH-xct"/>
    <property type="match status" value="1"/>
</dbReference>
<dbReference type="InterPro" id="IPR045865">
    <property type="entry name" value="ACT-like_dom_sf"/>
</dbReference>
<evidence type="ECO:0000256" key="2">
    <source>
        <dbReference type="ARBA" id="ARBA00005216"/>
    </source>
</evidence>
<keyword evidence="6 11" id="KW-0560">Oxidoreductase</keyword>
<dbReference type="PROSITE" id="PS00671">
    <property type="entry name" value="D_2_HYDROXYACID_DH_3"/>
    <property type="match status" value="1"/>
</dbReference>
<dbReference type="InterPro" id="IPR029009">
    <property type="entry name" value="ASB_dom_sf"/>
</dbReference>
<evidence type="ECO:0000256" key="1">
    <source>
        <dbReference type="ARBA" id="ARBA00003800"/>
    </source>
</evidence>
<dbReference type="RefSeq" id="WP_244721310.1">
    <property type="nucleotide sequence ID" value="NZ_JALIRP010000002.1"/>
</dbReference>
<comment type="caution">
    <text evidence="13">The sequence shown here is derived from an EMBL/GenBank/DDBJ whole genome shotgun (WGS) entry which is preliminary data.</text>
</comment>
<dbReference type="PROSITE" id="PS00065">
    <property type="entry name" value="D_2_HYDROXYACID_DH_1"/>
    <property type="match status" value="1"/>
</dbReference>
<proteinExistence type="inferred from homology"/>
<evidence type="ECO:0000256" key="7">
    <source>
        <dbReference type="ARBA" id="ARBA00023027"/>
    </source>
</evidence>
<feature type="domain" description="ACT" evidence="12">
    <location>
        <begin position="457"/>
        <end position="529"/>
    </location>
</feature>
<dbReference type="InterPro" id="IPR006236">
    <property type="entry name" value="PGDH"/>
</dbReference>
<organism evidence="13 14">
    <name type="scientific">Paenibacillus mangrovi</name>
    <dbReference type="NCBI Taxonomy" id="2931978"/>
    <lineage>
        <taxon>Bacteria</taxon>
        <taxon>Bacillati</taxon>
        <taxon>Bacillota</taxon>
        <taxon>Bacilli</taxon>
        <taxon>Bacillales</taxon>
        <taxon>Paenibacillaceae</taxon>
        <taxon>Paenibacillus</taxon>
    </lineage>
</organism>
<comment type="function">
    <text evidence="1">Catalyzes the reversible oxidation of 3-phospho-D-glycerate to 3-phosphonooxypyruvate, the first step of the phosphorylated L-serine biosynthesis pathway. Also catalyzes the reversible oxidation of 2-hydroxyglutarate to 2-oxoglutarate.</text>
</comment>
<dbReference type="InterPro" id="IPR029752">
    <property type="entry name" value="D-isomer_DH_CS1"/>
</dbReference>
<name>A0A9X1WSV3_9BACL</name>
<keyword evidence="7 11" id="KW-0520">NAD</keyword>
<comment type="catalytic activity">
    <reaction evidence="9">
        <text>(R)-2-hydroxyglutarate + NAD(+) = 2-oxoglutarate + NADH + H(+)</text>
        <dbReference type="Rhea" id="RHEA:49612"/>
        <dbReference type="ChEBI" id="CHEBI:15378"/>
        <dbReference type="ChEBI" id="CHEBI:15801"/>
        <dbReference type="ChEBI" id="CHEBI:16810"/>
        <dbReference type="ChEBI" id="CHEBI:57540"/>
        <dbReference type="ChEBI" id="CHEBI:57945"/>
        <dbReference type="EC" id="1.1.1.399"/>
    </reaction>
</comment>
<dbReference type="FunFam" id="3.40.50.720:FF:000021">
    <property type="entry name" value="D-3-phosphoglycerate dehydrogenase"/>
    <property type="match status" value="1"/>
</dbReference>
<dbReference type="EMBL" id="JALIRP010000002">
    <property type="protein sequence ID" value="MCJ8011119.1"/>
    <property type="molecule type" value="Genomic_DNA"/>
</dbReference>
<dbReference type="EC" id="1.1.1.95" evidence="11"/>
<evidence type="ECO:0000313" key="13">
    <source>
        <dbReference type="EMBL" id="MCJ8011119.1"/>
    </source>
</evidence>
<evidence type="ECO:0000256" key="6">
    <source>
        <dbReference type="ARBA" id="ARBA00023002"/>
    </source>
</evidence>
<dbReference type="Proteomes" id="UP001139347">
    <property type="component" value="Unassembled WGS sequence"/>
</dbReference>
<dbReference type="NCBIfam" id="TIGR01327">
    <property type="entry name" value="PGDH"/>
    <property type="match status" value="1"/>
</dbReference>
<sequence length="529" mass="57188">MFKVLVSDPISDLGIQQLMDAADVQVEKKTGLGEDELAAIIGEYDALLVRSQTRVTEKIMAAGTKLKVVGRAGVGVDNIDLEAATKRGIIVINAPDGNTITTCEHTFAMMMALARHIPQAYAKTVGGVWDRKSFLGVELRNKTLGVMGMGRIGSEVAKRAKAFGMNILAFDPFLTQERAEKMEVKLASVDDIIRNADFMTVHTPLTPETRHMISRPQFEVMKKGMRIINCARGGIIDEVALVEAINEGIVAGAAFDVFEIEPPQIDHPFLSNPKVIVTPHLGASTVEAQENVAIDVSEEVLHILRNEPFKNAVNMPPVAASVMNRLQPYFSIGEKLGSFAAQSANQAVNEIHVDYAGDLSDVDTLPLTRYIVKGVLAHHLGSGVNIVNCMHLAKSRDINVVVTKASKSKGFTNLLTVTLKTQNNEETLVAGTLLNGYGERIVQIDKFPVDVAPEGHQILISHNDKPGMIGSVGTLLGQNDVNIASMQVGRKIIGGEAIMILTVDKAVQKDVLNQLTTLPELNSAIEITL</sequence>
<evidence type="ECO:0000256" key="11">
    <source>
        <dbReference type="RuleBase" id="RU363003"/>
    </source>
</evidence>
<evidence type="ECO:0000256" key="10">
    <source>
        <dbReference type="ARBA" id="ARBA00048731"/>
    </source>
</evidence>
<accession>A0A9X1WSV3</accession>
<comment type="catalytic activity">
    <reaction evidence="10 11">
        <text>(2R)-3-phosphoglycerate + NAD(+) = 3-phosphooxypyruvate + NADH + H(+)</text>
        <dbReference type="Rhea" id="RHEA:12641"/>
        <dbReference type="ChEBI" id="CHEBI:15378"/>
        <dbReference type="ChEBI" id="CHEBI:18110"/>
        <dbReference type="ChEBI" id="CHEBI:57540"/>
        <dbReference type="ChEBI" id="CHEBI:57945"/>
        <dbReference type="ChEBI" id="CHEBI:58272"/>
        <dbReference type="EC" id="1.1.1.95"/>
    </reaction>
</comment>
<dbReference type="GO" id="GO:0006564">
    <property type="term" value="P:L-serine biosynthetic process"/>
    <property type="evidence" value="ECO:0007669"/>
    <property type="project" value="UniProtKB-UniRule"/>
</dbReference>
<gene>
    <name evidence="13" type="primary">serA</name>
    <name evidence="13" type="ORF">MUG84_05085</name>
</gene>
<dbReference type="Pfam" id="PF19304">
    <property type="entry name" value="PGDH_inter"/>
    <property type="match status" value="1"/>
</dbReference>
<evidence type="ECO:0000256" key="3">
    <source>
        <dbReference type="ARBA" id="ARBA00005854"/>
    </source>
</evidence>
<dbReference type="SUPFAM" id="SSF52283">
    <property type="entry name" value="Formate/glycerate dehydrogenase catalytic domain-like"/>
    <property type="match status" value="1"/>
</dbReference>
<dbReference type="InterPro" id="IPR002912">
    <property type="entry name" value="ACT_dom"/>
</dbReference>
<dbReference type="InterPro" id="IPR006140">
    <property type="entry name" value="D-isomer_DH_NAD-bd"/>
</dbReference>
<protein>
    <recommendedName>
        <fullName evidence="4 11">D-3-phosphoglycerate dehydrogenase</fullName>
        <ecNumber evidence="11">1.1.1.95</ecNumber>
    </recommendedName>
</protein>
<comment type="similarity">
    <text evidence="3 11">Belongs to the D-isomer specific 2-hydroxyacid dehydrogenase family.</text>
</comment>
<dbReference type="PANTHER" id="PTHR42789:SF1">
    <property type="entry name" value="D-ISOMER SPECIFIC 2-HYDROXYACID DEHYDROGENASE FAMILY PROTEIN (AFU_ORTHOLOGUE AFUA_6G10090)"/>
    <property type="match status" value="1"/>
</dbReference>
<dbReference type="Gene3D" id="3.40.50.720">
    <property type="entry name" value="NAD(P)-binding Rossmann-like Domain"/>
    <property type="match status" value="2"/>
</dbReference>
<dbReference type="GO" id="GO:0051287">
    <property type="term" value="F:NAD binding"/>
    <property type="evidence" value="ECO:0007669"/>
    <property type="project" value="UniProtKB-UniRule"/>
</dbReference>
<dbReference type="Gene3D" id="3.30.1330.90">
    <property type="entry name" value="D-3-phosphoglycerate dehydrogenase, domain 3"/>
    <property type="match status" value="1"/>
</dbReference>
<dbReference type="Pfam" id="PF02826">
    <property type="entry name" value="2-Hacid_dh_C"/>
    <property type="match status" value="1"/>
</dbReference>
<dbReference type="InterPro" id="IPR006139">
    <property type="entry name" value="D-isomer_2_OHA_DH_cat_dom"/>
</dbReference>
<dbReference type="Gene3D" id="3.30.70.260">
    <property type="match status" value="1"/>
</dbReference>
<keyword evidence="8 11" id="KW-0718">Serine biosynthesis</keyword>
<dbReference type="SUPFAM" id="SSF51735">
    <property type="entry name" value="NAD(P)-binding Rossmann-fold domains"/>
    <property type="match status" value="1"/>
</dbReference>
<evidence type="ECO:0000256" key="5">
    <source>
        <dbReference type="ARBA" id="ARBA00022605"/>
    </source>
</evidence>
<keyword evidence="14" id="KW-1185">Reference proteome</keyword>
<evidence type="ECO:0000256" key="4">
    <source>
        <dbReference type="ARBA" id="ARBA00021582"/>
    </source>
</evidence>
<dbReference type="Pfam" id="PF00389">
    <property type="entry name" value="2-Hacid_dh"/>
    <property type="match status" value="1"/>
</dbReference>
<dbReference type="GO" id="GO:0004617">
    <property type="term" value="F:phosphoglycerate dehydrogenase activity"/>
    <property type="evidence" value="ECO:0007669"/>
    <property type="project" value="UniProtKB-UniRule"/>
</dbReference>
<reference evidence="13" key="1">
    <citation type="submission" date="2022-04" db="EMBL/GenBank/DDBJ databases">
        <title>Paenibacillus mangrovi sp. nov., a novel endophytic bacterium isolated from bark of Kandelia candel.</title>
        <authorList>
            <person name="Tuo L."/>
        </authorList>
    </citation>
    <scope>NUCLEOTIDE SEQUENCE</scope>
    <source>
        <strain evidence="13">KQZ6P-2</strain>
    </source>
</reference>
<evidence type="ECO:0000256" key="9">
    <source>
        <dbReference type="ARBA" id="ARBA00048126"/>
    </source>
</evidence>
<comment type="pathway">
    <text evidence="2 11">Amino-acid biosynthesis; L-serine biosynthesis; L-serine from 3-phospho-D-glycerate: step 1/3.</text>
</comment>
<dbReference type="SUPFAM" id="SSF55021">
    <property type="entry name" value="ACT-like"/>
    <property type="match status" value="1"/>
</dbReference>
<dbReference type="PANTHER" id="PTHR42789">
    <property type="entry name" value="D-ISOMER SPECIFIC 2-HYDROXYACID DEHYDROGENASE FAMILY PROTEIN (AFU_ORTHOLOGUE AFUA_6G10090)"/>
    <property type="match status" value="1"/>
</dbReference>
<evidence type="ECO:0000259" key="12">
    <source>
        <dbReference type="PROSITE" id="PS51671"/>
    </source>
</evidence>
<dbReference type="InterPro" id="IPR045626">
    <property type="entry name" value="PGDH_ASB_dom"/>
</dbReference>
<dbReference type="Pfam" id="PF01842">
    <property type="entry name" value="ACT"/>
    <property type="match status" value="1"/>
</dbReference>
<evidence type="ECO:0000256" key="8">
    <source>
        <dbReference type="ARBA" id="ARBA00023299"/>
    </source>
</evidence>
<dbReference type="AlphaFoldDB" id="A0A9X1WSV3"/>
<keyword evidence="5 11" id="KW-0028">Amino-acid biosynthesis</keyword>
<dbReference type="FunFam" id="3.30.70.260:FF:000008">
    <property type="entry name" value="D-3-phosphoglycerate dehydrogenase, chloroplastic"/>
    <property type="match status" value="1"/>
</dbReference>